<evidence type="ECO:0000313" key="2">
    <source>
        <dbReference type="Proteomes" id="UP001221558"/>
    </source>
</evidence>
<sequence>MKTKNRQRLLWLFLAVGIVSACKKETDNIFTMFRDVHVTFNGNHPLSVTDYKLVNDGDSVYVDYTIMSDNKDMYTVVVEKVGGAQGNGPERTNNVVSEESERRSYSRVIKLKMQRDGKTSYRIYALDRFGTYIGDGYKKVTIEVNPSYMVYADRRIYSPDSVEKVLPSFFSLRRAEAFSYQNGQANAADIDFGIWRKVTTVNGNPVYTYNYYSLTASPNPFPIYDISSWQKRDTKFSAPVKGGTNTFLYNLVSASTIEAQAKTRSLNVKSTDYSTPADGLAAGNLVYFLTPEGKYGVLHVNQVTDDLQKRPYLNVSIKIQN</sequence>
<dbReference type="Proteomes" id="UP001221558">
    <property type="component" value="Chromosome"/>
</dbReference>
<name>A0ABY7WP09_9SPHI</name>
<gene>
    <name evidence="1" type="ORF">PQ465_01545</name>
</gene>
<keyword evidence="2" id="KW-1185">Reference proteome</keyword>
<evidence type="ECO:0008006" key="3">
    <source>
        <dbReference type="Google" id="ProtNLM"/>
    </source>
</evidence>
<evidence type="ECO:0000313" key="1">
    <source>
        <dbReference type="EMBL" id="WDF69074.1"/>
    </source>
</evidence>
<protein>
    <recommendedName>
        <fullName evidence="3">DUF4466 domain-containing protein</fullName>
    </recommendedName>
</protein>
<accession>A0ABY7WP09</accession>
<proteinExistence type="predicted"/>
<organism evidence="1 2">
    <name type="scientific">Sphingobacterium oryzagri</name>
    <dbReference type="NCBI Taxonomy" id="3025669"/>
    <lineage>
        <taxon>Bacteria</taxon>
        <taxon>Pseudomonadati</taxon>
        <taxon>Bacteroidota</taxon>
        <taxon>Sphingobacteriia</taxon>
        <taxon>Sphingobacteriales</taxon>
        <taxon>Sphingobacteriaceae</taxon>
        <taxon>Sphingobacterium</taxon>
    </lineage>
</organism>
<reference evidence="1 2" key="1">
    <citation type="submission" date="2023-02" db="EMBL/GenBank/DDBJ databases">
        <title>Genome sequence of Sphingobacterium sp. KACC 22765.</title>
        <authorList>
            <person name="Kim S."/>
            <person name="Heo J."/>
            <person name="Kwon S.-W."/>
        </authorList>
    </citation>
    <scope>NUCLEOTIDE SEQUENCE [LARGE SCALE GENOMIC DNA]</scope>
    <source>
        <strain evidence="1 2">KACC 22765</strain>
    </source>
</reference>
<dbReference type="RefSeq" id="WP_274267802.1">
    <property type="nucleotide sequence ID" value="NZ_CP117880.1"/>
</dbReference>
<dbReference type="PROSITE" id="PS51257">
    <property type="entry name" value="PROKAR_LIPOPROTEIN"/>
    <property type="match status" value="1"/>
</dbReference>
<dbReference type="EMBL" id="CP117880">
    <property type="protein sequence ID" value="WDF69074.1"/>
    <property type="molecule type" value="Genomic_DNA"/>
</dbReference>